<reference evidence="2" key="1">
    <citation type="journal article" date="2023" name="Front. Plant Sci.">
        <title>Chromosomal-level genome assembly of Melastoma candidum provides insights into trichome evolution.</title>
        <authorList>
            <person name="Zhong Y."/>
            <person name="Wu W."/>
            <person name="Sun C."/>
            <person name="Zou P."/>
            <person name="Liu Y."/>
            <person name="Dai S."/>
            <person name="Zhou R."/>
        </authorList>
    </citation>
    <scope>NUCLEOTIDE SEQUENCE [LARGE SCALE GENOMIC DNA]</scope>
</reference>
<keyword evidence="2" id="KW-1185">Reference proteome</keyword>
<protein>
    <submittedName>
        <fullName evidence="1">Uncharacterized protein</fullName>
    </submittedName>
</protein>
<name>A0ACB9SCR8_9MYRT</name>
<organism evidence="1 2">
    <name type="scientific">Melastoma candidum</name>
    <dbReference type="NCBI Taxonomy" id="119954"/>
    <lineage>
        <taxon>Eukaryota</taxon>
        <taxon>Viridiplantae</taxon>
        <taxon>Streptophyta</taxon>
        <taxon>Embryophyta</taxon>
        <taxon>Tracheophyta</taxon>
        <taxon>Spermatophyta</taxon>
        <taxon>Magnoliopsida</taxon>
        <taxon>eudicotyledons</taxon>
        <taxon>Gunneridae</taxon>
        <taxon>Pentapetalae</taxon>
        <taxon>rosids</taxon>
        <taxon>malvids</taxon>
        <taxon>Myrtales</taxon>
        <taxon>Melastomataceae</taxon>
        <taxon>Melastomatoideae</taxon>
        <taxon>Melastomateae</taxon>
        <taxon>Melastoma</taxon>
    </lineage>
</organism>
<gene>
    <name evidence="1" type="ORF">MLD38_001454</name>
</gene>
<evidence type="ECO:0000313" key="2">
    <source>
        <dbReference type="Proteomes" id="UP001057402"/>
    </source>
</evidence>
<dbReference type="EMBL" id="CM042880">
    <property type="protein sequence ID" value="KAI4389205.1"/>
    <property type="molecule type" value="Genomic_DNA"/>
</dbReference>
<dbReference type="Proteomes" id="UP001057402">
    <property type="component" value="Chromosome 1"/>
</dbReference>
<evidence type="ECO:0000313" key="1">
    <source>
        <dbReference type="EMBL" id="KAI4389205.1"/>
    </source>
</evidence>
<proteinExistence type="predicted"/>
<accession>A0ACB9SCR8</accession>
<comment type="caution">
    <text evidence="1">The sequence shown here is derived from an EMBL/GenBank/DDBJ whole genome shotgun (WGS) entry which is preliminary data.</text>
</comment>
<sequence>MNQPENIAHDASVRSLWLFPSPPVKLVISDSGQLLKCGRLRPALLQCDDTHSNISLFNHGFNLPLPFPPAILNFLDFHCNRSPAPAGSCVDSQLFPDLARAHQLGLLLFIDAIAASIYLLIPNAFVMASSSPSSLSTCSSSNALT</sequence>